<feature type="chain" id="PRO_5014875951" evidence="2">
    <location>
        <begin position="16"/>
        <end position="74"/>
    </location>
</feature>
<feature type="signal peptide" evidence="2">
    <location>
        <begin position="1"/>
        <end position="15"/>
    </location>
</feature>
<feature type="region of interest" description="Disordered" evidence="1">
    <location>
        <begin position="36"/>
        <end position="74"/>
    </location>
</feature>
<evidence type="ECO:0000256" key="2">
    <source>
        <dbReference type="SAM" id="SignalP"/>
    </source>
</evidence>
<dbReference type="AlphaFoldDB" id="A0A2M3ZRR6"/>
<organism evidence="3">
    <name type="scientific">Anopheles braziliensis</name>
    <dbReference type="NCBI Taxonomy" id="58242"/>
    <lineage>
        <taxon>Eukaryota</taxon>
        <taxon>Metazoa</taxon>
        <taxon>Ecdysozoa</taxon>
        <taxon>Arthropoda</taxon>
        <taxon>Hexapoda</taxon>
        <taxon>Insecta</taxon>
        <taxon>Pterygota</taxon>
        <taxon>Neoptera</taxon>
        <taxon>Endopterygota</taxon>
        <taxon>Diptera</taxon>
        <taxon>Nematocera</taxon>
        <taxon>Culicoidea</taxon>
        <taxon>Culicidae</taxon>
        <taxon>Anophelinae</taxon>
        <taxon>Anopheles</taxon>
    </lineage>
</organism>
<protein>
    <submittedName>
        <fullName evidence="3">Putative secreted peptide</fullName>
    </submittedName>
</protein>
<reference evidence="3" key="1">
    <citation type="submission" date="2018-01" db="EMBL/GenBank/DDBJ databases">
        <title>An insight into the sialome of Amazonian anophelines.</title>
        <authorList>
            <person name="Ribeiro J.M."/>
            <person name="Scarpassa V."/>
            <person name="Calvo E."/>
        </authorList>
    </citation>
    <scope>NUCLEOTIDE SEQUENCE</scope>
    <source>
        <tissue evidence="3">Salivary glands</tissue>
    </source>
</reference>
<accession>A0A2M3ZRR6</accession>
<sequence length="74" mass="8191">MMLLLLLLMGSNGSGRVRMSGRSTVRSRHRLAHQLRIGTGGGGGLLHDGRRRPSRQRGSQQGLLGCGRRYGHRW</sequence>
<proteinExistence type="predicted"/>
<name>A0A2M3ZRR6_9DIPT</name>
<evidence type="ECO:0000256" key="1">
    <source>
        <dbReference type="SAM" id="MobiDB-lite"/>
    </source>
</evidence>
<keyword evidence="2" id="KW-0732">Signal</keyword>
<evidence type="ECO:0000313" key="3">
    <source>
        <dbReference type="EMBL" id="MBW31182.1"/>
    </source>
</evidence>
<dbReference type="EMBL" id="GGFM01010431">
    <property type="protein sequence ID" value="MBW31182.1"/>
    <property type="molecule type" value="Transcribed_RNA"/>
</dbReference>